<reference evidence="7" key="1">
    <citation type="submission" date="2022-07" db="EMBL/GenBank/DDBJ databases">
        <authorList>
            <person name="Trinca V."/>
            <person name="Uliana J.V.C."/>
            <person name="Torres T.T."/>
            <person name="Ward R.J."/>
            <person name="Monesi N."/>
        </authorList>
    </citation>
    <scope>NUCLEOTIDE SEQUENCE</scope>
    <source>
        <strain evidence="7">HSMRA1968</strain>
        <tissue evidence="7">Whole embryos</tissue>
    </source>
</reference>
<comment type="subcellular location">
    <subcellularLocation>
        <location evidence="1">Nucleus</location>
    </subcellularLocation>
</comment>
<sequence>MSKKVKSFNVGDYVFAKVKGYPPWPAKITSIDKKKYKVFFYGTGETANLKLEDCFHYLETKAKYSNVKRPNFQIAIDQIEEAINTGEDIATLAMDTPIPSSAIDSSSADITLPAGNETEETAKEASKPKEAPKGSAKIKSDPKAKSTPKSTPSTPKAAASKVARKLSVEKVSEPAVATPASEEPVTSRSGRTIKPKRYLHEDFVDEPIPPKRKTIDPIYPPKEKKPDGTVKEDAATEIEEERNIMEEEREFASVNSNDSLLTVEKSDTSHNESKSTTLDVGPEAIKETQNLQTVSVKSDTEDIETSDLLLANTPDGDFVGIRVKYGMPQSFDDEENRQNWLKQAVKRSIELKKDIESHTKSIENLKDEIDTNLSHPFIQNLIDKRRADSERERKVLLESNLLEHDHMIKSCIQLTSADVDRAVELMSSYSELKFTKFMLKKHPIVVETIKKLRRYVGNTKNWGFTEEQKVQFDEKAAKVRNLAESIYSVFKSLFDVPEGRAFLDIFNEEVRLLKEKVGHMTPEELLYYDESEDDENIPDDDDGNIARKSPSLSATA</sequence>
<dbReference type="SUPFAM" id="SSF63748">
    <property type="entry name" value="Tudor/PWWP/MBT"/>
    <property type="match status" value="1"/>
</dbReference>
<feature type="domain" description="PWWP" evidence="6">
    <location>
        <begin position="10"/>
        <end position="60"/>
    </location>
</feature>
<evidence type="ECO:0000259" key="6">
    <source>
        <dbReference type="PROSITE" id="PS50812"/>
    </source>
</evidence>
<dbReference type="InterPro" id="IPR000313">
    <property type="entry name" value="PWWP_dom"/>
</dbReference>
<gene>
    <name evidence="7" type="primary">Hdgf</name>
    <name evidence="7" type="ORF">Bhyg_08101</name>
</gene>
<protein>
    <submittedName>
        <fullName evidence="7">Hepatoma-derived growth factor</fullName>
    </submittedName>
</protein>
<evidence type="ECO:0000256" key="3">
    <source>
        <dbReference type="ARBA" id="ARBA00023054"/>
    </source>
</evidence>
<proteinExistence type="inferred from homology"/>
<dbReference type="GO" id="GO:0005634">
    <property type="term" value="C:nucleus"/>
    <property type="evidence" value="ECO:0007669"/>
    <property type="project" value="UniProtKB-SubCell"/>
</dbReference>
<keyword evidence="8" id="KW-1185">Reference proteome</keyword>
<dbReference type="Proteomes" id="UP001151699">
    <property type="component" value="Chromosome B"/>
</dbReference>
<feature type="region of interest" description="Disordered" evidence="5">
    <location>
        <begin position="103"/>
        <end position="233"/>
    </location>
</feature>
<evidence type="ECO:0000256" key="5">
    <source>
        <dbReference type="SAM" id="MobiDB-lite"/>
    </source>
</evidence>
<feature type="compositionally biased region" description="Acidic residues" evidence="5">
    <location>
        <begin position="528"/>
        <end position="543"/>
    </location>
</feature>
<evidence type="ECO:0000256" key="4">
    <source>
        <dbReference type="ARBA" id="ARBA00023242"/>
    </source>
</evidence>
<dbReference type="SUPFAM" id="SSF140576">
    <property type="entry name" value="HIV integrase-binding domain"/>
    <property type="match status" value="1"/>
</dbReference>
<organism evidence="7 8">
    <name type="scientific">Pseudolycoriella hygida</name>
    <dbReference type="NCBI Taxonomy" id="35572"/>
    <lineage>
        <taxon>Eukaryota</taxon>
        <taxon>Metazoa</taxon>
        <taxon>Ecdysozoa</taxon>
        <taxon>Arthropoda</taxon>
        <taxon>Hexapoda</taxon>
        <taxon>Insecta</taxon>
        <taxon>Pterygota</taxon>
        <taxon>Neoptera</taxon>
        <taxon>Endopterygota</taxon>
        <taxon>Diptera</taxon>
        <taxon>Nematocera</taxon>
        <taxon>Sciaroidea</taxon>
        <taxon>Sciaridae</taxon>
        <taxon>Pseudolycoriella</taxon>
    </lineage>
</organism>
<evidence type="ECO:0000256" key="1">
    <source>
        <dbReference type="ARBA" id="ARBA00004123"/>
    </source>
</evidence>
<feature type="compositionally biased region" description="Basic and acidic residues" evidence="5">
    <location>
        <begin position="120"/>
        <end position="144"/>
    </location>
</feature>
<dbReference type="AlphaFoldDB" id="A0A9Q0N427"/>
<dbReference type="SMART" id="SM00293">
    <property type="entry name" value="PWWP"/>
    <property type="match status" value="1"/>
</dbReference>
<dbReference type="Pfam" id="PF11467">
    <property type="entry name" value="LEDGF"/>
    <property type="match status" value="1"/>
</dbReference>
<dbReference type="InterPro" id="IPR021567">
    <property type="entry name" value="LEDGF_IBD"/>
</dbReference>
<evidence type="ECO:0000256" key="2">
    <source>
        <dbReference type="ARBA" id="ARBA00005309"/>
    </source>
</evidence>
<feature type="region of interest" description="Disordered" evidence="5">
    <location>
        <begin position="528"/>
        <end position="556"/>
    </location>
</feature>
<feature type="compositionally biased region" description="Low complexity" evidence="5">
    <location>
        <begin position="145"/>
        <end position="161"/>
    </location>
</feature>
<dbReference type="InterPro" id="IPR035441">
    <property type="entry name" value="TFIIS/LEDGF_dom_sf"/>
</dbReference>
<accession>A0A9Q0N427</accession>
<dbReference type="InterPro" id="IPR036218">
    <property type="entry name" value="HIVI-bd_sf"/>
</dbReference>
<dbReference type="CDD" id="cd05834">
    <property type="entry name" value="PWWP_HRP"/>
    <property type="match status" value="1"/>
</dbReference>
<name>A0A9Q0N427_9DIPT</name>
<evidence type="ECO:0000313" key="7">
    <source>
        <dbReference type="EMBL" id="KAJ6643145.1"/>
    </source>
</evidence>
<dbReference type="PANTHER" id="PTHR12550:SF70">
    <property type="entry name" value="JIL-1 ANCHORING AND STABILIZING PROTEIN, ISOFORM A"/>
    <property type="match status" value="1"/>
</dbReference>
<dbReference type="PANTHER" id="PTHR12550">
    <property type="entry name" value="HEPATOMA-DERIVED GROWTH FACTOR-RELATED"/>
    <property type="match status" value="1"/>
</dbReference>
<comment type="caution">
    <text evidence="7">The sequence shown here is derived from an EMBL/GenBank/DDBJ whole genome shotgun (WGS) entry which is preliminary data.</text>
</comment>
<dbReference type="EMBL" id="WJQU01000002">
    <property type="protein sequence ID" value="KAJ6643145.1"/>
    <property type="molecule type" value="Genomic_DNA"/>
</dbReference>
<dbReference type="Gene3D" id="1.20.930.10">
    <property type="entry name" value="Conserved domain common to transcription factors TFIIS, elongin A, CRSP70"/>
    <property type="match status" value="1"/>
</dbReference>
<keyword evidence="3" id="KW-0175">Coiled coil</keyword>
<feature type="compositionally biased region" description="Basic and acidic residues" evidence="5">
    <location>
        <begin position="221"/>
        <end position="233"/>
    </location>
</feature>
<keyword evidence="4" id="KW-0539">Nucleus</keyword>
<dbReference type="PROSITE" id="PS50812">
    <property type="entry name" value="PWWP"/>
    <property type="match status" value="1"/>
</dbReference>
<comment type="similarity">
    <text evidence="2">Belongs to the HDGF family.</text>
</comment>
<dbReference type="Gene3D" id="2.30.30.140">
    <property type="match status" value="1"/>
</dbReference>
<dbReference type="Pfam" id="PF00855">
    <property type="entry name" value="PWWP"/>
    <property type="match status" value="1"/>
</dbReference>
<dbReference type="OrthoDB" id="62853at2759"/>
<evidence type="ECO:0000313" key="8">
    <source>
        <dbReference type="Proteomes" id="UP001151699"/>
    </source>
</evidence>